<feature type="domain" description="AMP-binding enzyme C-terminal" evidence="2">
    <location>
        <begin position="419"/>
        <end position="494"/>
    </location>
</feature>
<organism evidence="3 4">
    <name type="scientific">Rhodococcus erythropolis</name>
    <name type="common">Arthrobacter picolinophilus</name>
    <dbReference type="NCBI Taxonomy" id="1833"/>
    <lineage>
        <taxon>Bacteria</taxon>
        <taxon>Bacillati</taxon>
        <taxon>Actinomycetota</taxon>
        <taxon>Actinomycetes</taxon>
        <taxon>Mycobacteriales</taxon>
        <taxon>Nocardiaceae</taxon>
        <taxon>Rhodococcus</taxon>
        <taxon>Rhodococcus erythropolis group</taxon>
    </lineage>
</organism>
<dbReference type="InterPro" id="IPR000873">
    <property type="entry name" value="AMP-dep_synth/lig_dom"/>
</dbReference>
<dbReference type="InterPro" id="IPR042099">
    <property type="entry name" value="ANL_N_sf"/>
</dbReference>
<evidence type="ECO:0000313" key="3">
    <source>
        <dbReference type="EMBL" id="WGV48786.2"/>
    </source>
</evidence>
<sequence>MRLTDYLDKGASLGSTAPCLTMGERTLSYGEVQQFSRRFAASLAASGIAAGEKVAILSGNDPISFSCVFGISRAGAVWCPINPRNEAAENRDLLDLFDCRALFFQKSYAPLVDQIKDALPQLVTLVCIDGEWESAQSLESWLGEEELDAAAPDDVTMLVGTGGTTGRPKGVMLTGHNIETMTAITLMSYPFEGRPVYLALAPLTHAAGVLCFPIMALGGEVVIMPKPDLGYFLANVQKHKVTHTFLPPTLIYMLLEHEDLAVTDRSLLQCFWYGAAPISPTRLEEAIDKIGPVMAQLFGQSEAPMMISTMSPKEHFAPDGTVATSRLSSAGRPSPLVTVGIMDDKGALLGRGERGEVVIRSSLVMAGYYKNPDATAEASAHGWHHTGDIGYLDEDNFLFIVDRAKDMIITGGFNVYSVEVEQALMAYPGIQDCGVIGLPDDKWGERVVAVVQPHLGADIDGAEVMAFVKSRIGSVKTPKQVIVWDDLPRSKVGKVLKNEIKSELTG</sequence>
<evidence type="ECO:0000259" key="2">
    <source>
        <dbReference type="Pfam" id="PF13193"/>
    </source>
</evidence>
<reference evidence="3" key="1">
    <citation type="submission" date="2023-08" db="EMBL/GenBank/DDBJ databases">
        <title>Isolation and Characterization of Rhodococcus erythropolis MGMM8.</title>
        <authorList>
            <person name="Diabankana R.G.C."/>
            <person name="Afordoanyi D.M."/>
            <person name="Validov S.Z."/>
        </authorList>
    </citation>
    <scope>NUCLEOTIDE SEQUENCE</scope>
    <source>
        <strain evidence="3">MGMM8</strain>
    </source>
</reference>
<dbReference type="Gene3D" id="3.30.300.30">
    <property type="match status" value="1"/>
</dbReference>
<dbReference type="SUPFAM" id="SSF56801">
    <property type="entry name" value="Acetyl-CoA synthetase-like"/>
    <property type="match status" value="1"/>
</dbReference>
<dbReference type="GO" id="GO:0016405">
    <property type="term" value="F:CoA-ligase activity"/>
    <property type="evidence" value="ECO:0007669"/>
    <property type="project" value="TreeGrafter"/>
</dbReference>
<protein>
    <submittedName>
        <fullName evidence="3">AMP-binding protein</fullName>
    </submittedName>
</protein>
<dbReference type="AlphaFoldDB" id="A0AAX3V565"/>
<dbReference type="Pfam" id="PF00501">
    <property type="entry name" value="AMP-binding"/>
    <property type="match status" value="1"/>
</dbReference>
<dbReference type="RefSeq" id="WP_308371226.1">
    <property type="nucleotide sequence ID" value="NZ_CP124545.1"/>
</dbReference>
<dbReference type="EMBL" id="CP124545">
    <property type="protein sequence ID" value="WGV48786.2"/>
    <property type="molecule type" value="Genomic_DNA"/>
</dbReference>
<dbReference type="InterPro" id="IPR025110">
    <property type="entry name" value="AMP-bd_C"/>
</dbReference>
<dbReference type="Gene3D" id="3.40.50.12780">
    <property type="entry name" value="N-terminal domain of ligase-like"/>
    <property type="match status" value="1"/>
</dbReference>
<dbReference type="PROSITE" id="PS00455">
    <property type="entry name" value="AMP_BINDING"/>
    <property type="match status" value="1"/>
</dbReference>
<name>A0AAX3V565_RHOER</name>
<dbReference type="Proteomes" id="UP001230933">
    <property type="component" value="Chromosome"/>
</dbReference>
<proteinExistence type="predicted"/>
<feature type="domain" description="AMP-dependent synthetase/ligase" evidence="1">
    <location>
        <begin position="17"/>
        <end position="369"/>
    </location>
</feature>
<dbReference type="PANTHER" id="PTHR24096">
    <property type="entry name" value="LONG-CHAIN-FATTY-ACID--COA LIGASE"/>
    <property type="match status" value="1"/>
</dbReference>
<evidence type="ECO:0000313" key="4">
    <source>
        <dbReference type="Proteomes" id="UP001230933"/>
    </source>
</evidence>
<dbReference type="InterPro" id="IPR020845">
    <property type="entry name" value="AMP-binding_CS"/>
</dbReference>
<accession>A0AAX3V565</accession>
<evidence type="ECO:0000259" key="1">
    <source>
        <dbReference type="Pfam" id="PF00501"/>
    </source>
</evidence>
<dbReference type="InterPro" id="IPR045851">
    <property type="entry name" value="AMP-bd_C_sf"/>
</dbReference>
<dbReference type="Pfam" id="PF13193">
    <property type="entry name" value="AMP-binding_C"/>
    <property type="match status" value="1"/>
</dbReference>
<gene>
    <name evidence="3" type="ORF">QIE55_25155</name>
</gene>